<protein>
    <recommendedName>
        <fullName evidence="4">Methyltransferase domain-containing protein</fullName>
    </recommendedName>
</protein>
<dbReference type="InterPro" id="IPR051419">
    <property type="entry name" value="Lys/N-term_MeTrsfase_sf"/>
</dbReference>
<dbReference type="InterPro" id="IPR029063">
    <property type="entry name" value="SAM-dependent_MTases_sf"/>
</dbReference>
<feature type="domain" description="Methyltransferase" evidence="4">
    <location>
        <begin position="45"/>
        <end position="164"/>
    </location>
</feature>
<evidence type="ECO:0000256" key="2">
    <source>
        <dbReference type="ARBA" id="ARBA00022603"/>
    </source>
</evidence>
<dbReference type="EMBL" id="BDGG01000002">
    <property type="protein sequence ID" value="GAU92003.1"/>
    <property type="molecule type" value="Genomic_DNA"/>
</dbReference>
<comment type="caution">
    <text evidence="5">The sequence shown here is derived from an EMBL/GenBank/DDBJ whole genome shotgun (WGS) entry which is preliminary data.</text>
</comment>
<dbReference type="Pfam" id="PF13847">
    <property type="entry name" value="Methyltransf_31"/>
    <property type="match status" value="1"/>
</dbReference>
<proteinExistence type="inferred from homology"/>
<gene>
    <name evidence="5" type="primary">RvY_04155</name>
    <name evidence="5" type="synonym">RvY_04155.1</name>
    <name evidence="5" type="ORF">RvY_04155-1</name>
</gene>
<dbReference type="Proteomes" id="UP000186922">
    <property type="component" value="Unassembled WGS sequence"/>
</dbReference>
<comment type="similarity">
    <text evidence="1">Belongs to the methyltransferase superfamily.</text>
</comment>
<keyword evidence="6" id="KW-1185">Reference proteome</keyword>
<evidence type="ECO:0000256" key="3">
    <source>
        <dbReference type="ARBA" id="ARBA00022679"/>
    </source>
</evidence>
<reference evidence="5 6" key="1">
    <citation type="journal article" date="2016" name="Nat. Commun.">
        <title>Extremotolerant tardigrade genome and improved radiotolerance of human cultured cells by tardigrade-unique protein.</title>
        <authorList>
            <person name="Hashimoto T."/>
            <person name="Horikawa D.D."/>
            <person name="Saito Y."/>
            <person name="Kuwahara H."/>
            <person name="Kozuka-Hata H."/>
            <person name="Shin-I T."/>
            <person name="Minakuchi Y."/>
            <person name="Ohishi K."/>
            <person name="Motoyama A."/>
            <person name="Aizu T."/>
            <person name="Enomoto A."/>
            <person name="Kondo K."/>
            <person name="Tanaka S."/>
            <person name="Hara Y."/>
            <person name="Koshikawa S."/>
            <person name="Sagara H."/>
            <person name="Miura T."/>
            <person name="Yokobori S."/>
            <person name="Miyagawa K."/>
            <person name="Suzuki Y."/>
            <person name="Kubo T."/>
            <person name="Oyama M."/>
            <person name="Kohara Y."/>
            <person name="Fujiyama A."/>
            <person name="Arakawa K."/>
            <person name="Katayama T."/>
            <person name="Toyoda A."/>
            <person name="Kunieda T."/>
        </authorList>
    </citation>
    <scope>NUCLEOTIDE SEQUENCE [LARGE SCALE GENOMIC DNA]</scope>
    <source>
        <strain evidence="5 6">YOKOZUNA-1</strain>
    </source>
</reference>
<dbReference type="SUPFAM" id="SSF53335">
    <property type="entry name" value="S-adenosyl-L-methionine-dependent methyltransferases"/>
    <property type="match status" value="1"/>
</dbReference>
<dbReference type="InterPro" id="IPR025714">
    <property type="entry name" value="Methyltranfer_dom"/>
</dbReference>
<organism evidence="5 6">
    <name type="scientific">Ramazzottius varieornatus</name>
    <name type="common">Water bear</name>
    <name type="synonym">Tardigrade</name>
    <dbReference type="NCBI Taxonomy" id="947166"/>
    <lineage>
        <taxon>Eukaryota</taxon>
        <taxon>Metazoa</taxon>
        <taxon>Ecdysozoa</taxon>
        <taxon>Tardigrada</taxon>
        <taxon>Eutardigrada</taxon>
        <taxon>Parachela</taxon>
        <taxon>Hypsibioidea</taxon>
        <taxon>Ramazzottiidae</taxon>
        <taxon>Ramazzottius</taxon>
    </lineage>
</organism>
<sequence length="203" mass="23863">MAAPSYNKDYEKLSYWEKRYKDEGSFDWGCDVQKCLQQLTQVIPKEARILVLGCGNSEMSYKLYQLGYKNIVNVDYSEVVIQKMAEKYSEMEGMTWQTMDMYHLDFPEESFDCVLEKCTFEVLFCKEKSPWETSSETVDNFNKVLHQVENVLRPGGQLVSISFTQPHFRLPLLRQSLPDWAFEYKTFGDMFHYFVYIGSKGKS</sequence>
<evidence type="ECO:0000313" key="6">
    <source>
        <dbReference type="Proteomes" id="UP000186922"/>
    </source>
</evidence>
<evidence type="ECO:0000256" key="1">
    <source>
        <dbReference type="ARBA" id="ARBA00008361"/>
    </source>
</evidence>
<dbReference type="AlphaFoldDB" id="A0A1D1UZY0"/>
<dbReference type="Gene3D" id="3.40.50.150">
    <property type="entry name" value="Vaccinia Virus protein VP39"/>
    <property type="match status" value="1"/>
</dbReference>
<keyword evidence="3" id="KW-0808">Transferase</keyword>
<evidence type="ECO:0000259" key="4">
    <source>
        <dbReference type="Pfam" id="PF13847"/>
    </source>
</evidence>
<dbReference type="PANTHER" id="PTHR12176:SF80">
    <property type="entry name" value="EEF1A LYSINE METHYLTRANSFERASE 4"/>
    <property type="match status" value="1"/>
</dbReference>
<dbReference type="CDD" id="cd02440">
    <property type="entry name" value="AdoMet_MTases"/>
    <property type="match status" value="1"/>
</dbReference>
<dbReference type="STRING" id="947166.A0A1D1UZY0"/>
<dbReference type="GO" id="GO:0032259">
    <property type="term" value="P:methylation"/>
    <property type="evidence" value="ECO:0007669"/>
    <property type="project" value="UniProtKB-KW"/>
</dbReference>
<dbReference type="PANTHER" id="PTHR12176">
    <property type="entry name" value="SAM-DEPENDENT METHYLTRANSFERASE SUPERFAMILY PROTEIN"/>
    <property type="match status" value="1"/>
</dbReference>
<evidence type="ECO:0000313" key="5">
    <source>
        <dbReference type="EMBL" id="GAU92003.1"/>
    </source>
</evidence>
<dbReference type="OrthoDB" id="411785at2759"/>
<keyword evidence="2" id="KW-0489">Methyltransferase</keyword>
<dbReference type="GO" id="GO:0008168">
    <property type="term" value="F:methyltransferase activity"/>
    <property type="evidence" value="ECO:0007669"/>
    <property type="project" value="UniProtKB-KW"/>
</dbReference>
<name>A0A1D1UZY0_RAMVA</name>
<accession>A0A1D1UZY0</accession>